<keyword evidence="8" id="KW-1185">Reference proteome</keyword>
<feature type="domain" description="LOB" evidence="6">
    <location>
        <begin position="15"/>
        <end position="116"/>
    </location>
</feature>
<dbReference type="GO" id="GO:0005634">
    <property type="term" value="C:nucleus"/>
    <property type="evidence" value="ECO:0007669"/>
    <property type="project" value="UniProtKB-SubCell"/>
</dbReference>
<evidence type="ECO:0000313" key="8">
    <source>
        <dbReference type="Proteomes" id="UP000324897"/>
    </source>
</evidence>
<keyword evidence="4" id="KW-0539">Nucleus</keyword>
<comment type="similarity">
    <text evidence="2">Belongs to the LOB domain-containing protein family.</text>
</comment>
<dbReference type="Gramene" id="TVU21523">
    <property type="protein sequence ID" value="TVU21523"/>
    <property type="gene ID" value="EJB05_31163"/>
</dbReference>
<accession>A0A5J9UCV9</accession>
<organism evidence="7 8">
    <name type="scientific">Eragrostis curvula</name>
    <name type="common">weeping love grass</name>
    <dbReference type="NCBI Taxonomy" id="38414"/>
    <lineage>
        <taxon>Eukaryota</taxon>
        <taxon>Viridiplantae</taxon>
        <taxon>Streptophyta</taxon>
        <taxon>Embryophyta</taxon>
        <taxon>Tracheophyta</taxon>
        <taxon>Spermatophyta</taxon>
        <taxon>Magnoliopsida</taxon>
        <taxon>Liliopsida</taxon>
        <taxon>Poales</taxon>
        <taxon>Poaceae</taxon>
        <taxon>PACMAD clade</taxon>
        <taxon>Chloridoideae</taxon>
        <taxon>Eragrostideae</taxon>
        <taxon>Eragrostidinae</taxon>
        <taxon>Eragrostis</taxon>
    </lineage>
</organism>
<dbReference type="Pfam" id="PF03195">
    <property type="entry name" value="LOB"/>
    <property type="match status" value="1"/>
</dbReference>
<dbReference type="PROSITE" id="PS50891">
    <property type="entry name" value="LOB"/>
    <property type="match status" value="1"/>
</dbReference>
<dbReference type="PANTHER" id="PTHR31301">
    <property type="entry name" value="LOB DOMAIN-CONTAINING PROTEIN 4-RELATED"/>
    <property type="match status" value="1"/>
</dbReference>
<dbReference type="EMBL" id="RWGY01000026">
    <property type="protein sequence ID" value="TVU21523.1"/>
    <property type="molecule type" value="Genomic_DNA"/>
</dbReference>
<evidence type="ECO:0000256" key="5">
    <source>
        <dbReference type="SAM" id="MobiDB-lite"/>
    </source>
</evidence>
<feature type="region of interest" description="Disordered" evidence="5">
    <location>
        <begin position="132"/>
        <end position="174"/>
    </location>
</feature>
<gene>
    <name evidence="7" type="ORF">EJB05_31163</name>
</gene>
<dbReference type="PANTHER" id="PTHR31301:SF83">
    <property type="entry name" value="PROTEIN ASYMMETRIC LEAVES 2"/>
    <property type="match status" value="1"/>
</dbReference>
<comment type="subcellular location">
    <subcellularLocation>
        <location evidence="1">Nucleus</location>
    </subcellularLocation>
</comment>
<dbReference type="AlphaFoldDB" id="A0A5J9UCV9"/>
<name>A0A5J9UCV9_9POAL</name>
<evidence type="ECO:0000313" key="7">
    <source>
        <dbReference type="EMBL" id="TVU21523.1"/>
    </source>
</evidence>
<dbReference type="InterPro" id="IPR004883">
    <property type="entry name" value="LOB"/>
</dbReference>
<protein>
    <recommendedName>
        <fullName evidence="6">LOB domain-containing protein</fullName>
    </recommendedName>
</protein>
<evidence type="ECO:0000256" key="1">
    <source>
        <dbReference type="ARBA" id="ARBA00004123"/>
    </source>
</evidence>
<feature type="non-terminal residue" evidence="7">
    <location>
        <position position="1"/>
    </location>
</feature>
<sequence>MSSEASSSPPPPAGQTCAACMHRRRQCEPGCVLAPYFRPEHWERFVAVNRVYGADNVANLLAELPPEQRPHAAATLVFEARAAIKYPVYRCVSYVVVLQQMLKEKQGQLAAAREELAGYVFAAATALQPFGAGSAPSPATQAGAVPMRQGGGPEAKEAGVQFQRGQPQPERTSR</sequence>
<dbReference type="Proteomes" id="UP000324897">
    <property type="component" value="Unassembled WGS sequence"/>
</dbReference>
<evidence type="ECO:0000256" key="3">
    <source>
        <dbReference type="ARBA" id="ARBA00022473"/>
    </source>
</evidence>
<evidence type="ECO:0000259" key="6">
    <source>
        <dbReference type="PROSITE" id="PS50891"/>
    </source>
</evidence>
<evidence type="ECO:0000256" key="2">
    <source>
        <dbReference type="ARBA" id="ARBA00005474"/>
    </source>
</evidence>
<proteinExistence type="inferred from homology"/>
<reference evidence="7 8" key="1">
    <citation type="journal article" date="2019" name="Sci. Rep.">
        <title>A high-quality genome of Eragrostis curvula grass provides insights into Poaceae evolution and supports new strategies to enhance forage quality.</title>
        <authorList>
            <person name="Carballo J."/>
            <person name="Santos B.A.C.M."/>
            <person name="Zappacosta D."/>
            <person name="Garbus I."/>
            <person name="Selva J.P."/>
            <person name="Gallo C.A."/>
            <person name="Diaz A."/>
            <person name="Albertini E."/>
            <person name="Caccamo M."/>
            <person name="Echenique V."/>
        </authorList>
    </citation>
    <scope>NUCLEOTIDE SEQUENCE [LARGE SCALE GENOMIC DNA]</scope>
    <source>
        <strain evidence="8">cv. Victoria</strain>
        <tissue evidence="7">Leaf</tissue>
    </source>
</reference>
<feature type="compositionally biased region" description="Polar residues" evidence="5">
    <location>
        <begin position="163"/>
        <end position="174"/>
    </location>
</feature>
<keyword evidence="3" id="KW-0217">Developmental protein</keyword>
<comment type="caution">
    <text evidence="7">The sequence shown here is derived from an EMBL/GenBank/DDBJ whole genome shotgun (WGS) entry which is preliminary data.</text>
</comment>
<evidence type="ECO:0000256" key="4">
    <source>
        <dbReference type="ARBA" id="ARBA00023242"/>
    </source>
</evidence>